<dbReference type="InterPro" id="IPR013096">
    <property type="entry name" value="Cupin_2"/>
</dbReference>
<dbReference type="Gene3D" id="2.60.120.10">
    <property type="entry name" value="Jelly Rolls"/>
    <property type="match status" value="1"/>
</dbReference>
<dbReference type="Gene3D" id="1.10.10.60">
    <property type="entry name" value="Homeodomain-like"/>
    <property type="match status" value="1"/>
</dbReference>
<comment type="caution">
    <text evidence="3">The sequence shown here is derived from an EMBL/GenBank/DDBJ whole genome shotgun (WGS) entry which is preliminary data.</text>
</comment>
<name>A0A3L6ZLI9_9MICO</name>
<dbReference type="Pfam" id="PF12833">
    <property type="entry name" value="HTH_18"/>
    <property type="match status" value="1"/>
</dbReference>
<dbReference type="Proteomes" id="UP000275395">
    <property type="component" value="Unassembled WGS sequence"/>
</dbReference>
<feature type="compositionally biased region" description="Low complexity" evidence="1">
    <location>
        <begin position="300"/>
        <end position="312"/>
    </location>
</feature>
<dbReference type="GO" id="GO:0043565">
    <property type="term" value="F:sequence-specific DNA binding"/>
    <property type="evidence" value="ECO:0007669"/>
    <property type="project" value="InterPro"/>
</dbReference>
<dbReference type="PROSITE" id="PS01124">
    <property type="entry name" value="HTH_ARAC_FAMILY_2"/>
    <property type="match status" value="1"/>
</dbReference>
<evidence type="ECO:0000313" key="3">
    <source>
        <dbReference type="EMBL" id="RLP68770.1"/>
    </source>
</evidence>
<accession>A0A3L6ZLI9</accession>
<gene>
    <name evidence="3" type="ORF">D9V30_09425</name>
</gene>
<sequence length="312" mass="32955">MFRPLPSVVPEPRSEAGEDVDAETEERSDVDGFGPWGHGTHRHDDDQFIVALSGSAVIDVDGEQFTVDQSQGVWIPAGFPHSARFHPGFAPFVHRTGSPTDVVPAPCAVSVTGELRNRLLATSISRTDASPILCAALRKGGFHRPVREGGTPVAAGTPLAAAGGDPDAAGSGCPATERTRMRAEIARLARAELHGPLTVAISAALHADPSDDRTLDGWARRLHTSTTSIRRAFVAELGTSYTTWRTAVRLEAAVALLHRGYPVANAARAVGLTHNGLLAAFHRGYGCRPSAMRLQQTRDASPSSGGAASRSR</sequence>
<dbReference type="SMART" id="SM00342">
    <property type="entry name" value="HTH_ARAC"/>
    <property type="match status" value="1"/>
</dbReference>
<dbReference type="InterPro" id="IPR014710">
    <property type="entry name" value="RmlC-like_jellyroll"/>
</dbReference>
<dbReference type="AlphaFoldDB" id="A0A3L6ZLI9"/>
<protein>
    <submittedName>
        <fullName evidence="3">AraC family transcriptional regulator</fullName>
    </submittedName>
</protein>
<reference evidence="3 4" key="1">
    <citation type="submission" date="2018-10" db="EMBL/GenBank/DDBJ databases">
        <authorList>
            <person name="Li J."/>
        </authorList>
    </citation>
    <scope>NUCLEOTIDE SEQUENCE [LARGE SCALE GENOMIC DNA]</scope>
    <source>
        <strain evidence="3 4">JCM 30549</strain>
    </source>
</reference>
<proteinExistence type="predicted"/>
<dbReference type="InterPro" id="IPR011051">
    <property type="entry name" value="RmlC_Cupin_sf"/>
</dbReference>
<feature type="domain" description="HTH araC/xylS-type" evidence="2">
    <location>
        <begin position="199"/>
        <end position="295"/>
    </location>
</feature>
<dbReference type="EMBL" id="RCUW01000007">
    <property type="protein sequence ID" value="RLP68770.1"/>
    <property type="molecule type" value="Genomic_DNA"/>
</dbReference>
<dbReference type="PANTHER" id="PTHR11019:SF199">
    <property type="entry name" value="HTH-TYPE TRANSCRIPTIONAL REGULATOR NIMR"/>
    <property type="match status" value="1"/>
</dbReference>
<dbReference type="InterPro" id="IPR018060">
    <property type="entry name" value="HTH_AraC"/>
</dbReference>
<feature type="region of interest" description="Disordered" evidence="1">
    <location>
        <begin position="293"/>
        <end position="312"/>
    </location>
</feature>
<dbReference type="GO" id="GO:0003700">
    <property type="term" value="F:DNA-binding transcription factor activity"/>
    <property type="evidence" value="ECO:0007669"/>
    <property type="project" value="InterPro"/>
</dbReference>
<feature type="region of interest" description="Disordered" evidence="1">
    <location>
        <begin position="1"/>
        <end position="41"/>
    </location>
</feature>
<evidence type="ECO:0000313" key="4">
    <source>
        <dbReference type="Proteomes" id="UP000275395"/>
    </source>
</evidence>
<dbReference type="SUPFAM" id="SSF51182">
    <property type="entry name" value="RmlC-like cupins"/>
    <property type="match status" value="1"/>
</dbReference>
<dbReference type="PANTHER" id="PTHR11019">
    <property type="entry name" value="HTH-TYPE TRANSCRIPTIONAL REGULATOR NIMR"/>
    <property type="match status" value="1"/>
</dbReference>
<evidence type="ECO:0000259" key="2">
    <source>
        <dbReference type="PROSITE" id="PS01124"/>
    </source>
</evidence>
<dbReference type="Pfam" id="PF07883">
    <property type="entry name" value="Cupin_2"/>
    <property type="match status" value="1"/>
</dbReference>
<organism evidence="3 4">
    <name type="scientific">Mycetocola reblochoni</name>
    <dbReference type="NCBI Taxonomy" id="331618"/>
    <lineage>
        <taxon>Bacteria</taxon>
        <taxon>Bacillati</taxon>
        <taxon>Actinomycetota</taxon>
        <taxon>Actinomycetes</taxon>
        <taxon>Micrococcales</taxon>
        <taxon>Microbacteriaceae</taxon>
        <taxon>Mycetocola</taxon>
    </lineage>
</organism>
<evidence type="ECO:0000256" key="1">
    <source>
        <dbReference type="SAM" id="MobiDB-lite"/>
    </source>
</evidence>